<proteinExistence type="predicted"/>
<feature type="domain" description="CBS" evidence="6">
    <location>
        <begin position="195"/>
        <end position="253"/>
    </location>
</feature>
<dbReference type="RefSeq" id="WP_092479765.1">
    <property type="nucleotide sequence ID" value="NZ_CP126128.1"/>
</dbReference>
<dbReference type="InterPro" id="IPR036390">
    <property type="entry name" value="WH_DNA-bd_sf"/>
</dbReference>
<dbReference type="PANTHER" id="PTHR43080">
    <property type="entry name" value="CBS DOMAIN-CONTAINING PROTEIN CBSX3, MITOCHONDRIAL"/>
    <property type="match status" value="1"/>
</dbReference>
<dbReference type="GO" id="GO:0003700">
    <property type="term" value="F:DNA-binding transcription factor activity"/>
    <property type="evidence" value="ECO:0007669"/>
    <property type="project" value="InterPro"/>
</dbReference>
<evidence type="ECO:0000313" key="8">
    <source>
        <dbReference type="Proteomes" id="UP000199136"/>
    </source>
</evidence>
<sequence>MATKHNQILNHIENLPVGAKISVRSIAKHLGVSEGTAYRAIKDAENEGMVSTIQRVGTIRIERKTTDSIEILTYGETVNIIEGSVLGGEAGLDNPLRKFIIGAMEEEAMIRYITPGSLMIVGNRENAQQLALKHGAAVLITGGFDASPEVIRLANRMNLPVIGTSYDSFTVATMINRAMADQLIKKEVMLIEDIFIPLSETIYLTMEDTIKEYRDLNKQSQHSRFPVVNKNMRVIGIVTAKDVIGKSDTVKVERVMTKNPASVKTHMSVASVAHLMIWDELEVMPVVQDDLTLIGIISRQDVMKAMQTTQRQPQMGATISDQIVEQVEKVAELESTDDSQENELSKYSFRVTPQMTDPVGNLSIGVLSETISYVATLSLESIKKRNAVIEQFNLFSIKMIQMGSELIIKPKLFEVGRRSSKLDVEVYHENILVAKAVVVCQIMQRT</sequence>
<dbReference type="SUPFAM" id="SSF46785">
    <property type="entry name" value="Winged helix' DNA-binding domain"/>
    <property type="match status" value="1"/>
</dbReference>
<name>A0A1I5W0N2_9LACT</name>
<dbReference type="OrthoDB" id="1790451at2"/>
<dbReference type="InterPro" id="IPR000524">
    <property type="entry name" value="Tscrpt_reg_HTH_GntR"/>
</dbReference>
<dbReference type="AlphaFoldDB" id="A0A1I5W0N2"/>
<dbReference type="InterPro" id="IPR051257">
    <property type="entry name" value="Diverse_CBS-Domain"/>
</dbReference>
<reference evidence="7 8" key="1">
    <citation type="submission" date="2016-10" db="EMBL/GenBank/DDBJ databases">
        <authorList>
            <person name="de Groot N.N."/>
        </authorList>
    </citation>
    <scope>NUCLEOTIDE SEQUENCE [LARGE SCALE GENOMIC DNA]</scope>
    <source>
        <strain evidence="7 8">DSM 20581</strain>
    </source>
</reference>
<evidence type="ECO:0000256" key="1">
    <source>
        <dbReference type="ARBA" id="ARBA00023015"/>
    </source>
</evidence>
<dbReference type="SUPFAM" id="SSF54631">
    <property type="entry name" value="CBS-domain pair"/>
    <property type="match status" value="1"/>
</dbReference>
<keyword evidence="2 5" id="KW-0129">CBS domain</keyword>
<dbReference type="SUPFAM" id="SSF54637">
    <property type="entry name" value="Thioesterase/thiol ester dehydrase-isomerase"/>
    <property type="match status" value="1"/>
</dbReference>
<accession>A0A1I5W0N2</accession>
<dbReference type="Proteomes" id="UP000199136">
    <property type="component" value="Unassembled WGS sequence"/>
</dbReference>
<dbReference type="CDD" id="cd04596">
    <property type="entry name" value="CBS_pair_DRTGG_assoc"/>
    <property type="match status" value="1"/>
</dbReference>
<protein>
    <submittedName>
        <fullName evidence="7">Predicted transcriptional regulator containing CBS domains</fullName>
    </submittedName>
</protein>
<dbReference type="EMBL" id="FOXW01000002">
    <property type="protein sequence ID" value="SFQ13309.1"/>
    <property type="molecule type" value="Genomic_DNA"/>
</dbReference>
<organism evidence="7 8">
    <name type="scientific">Desemzia incerta</name>
    <dbReference type="NCBI Taxonomy" id="82801"/>
    <lineage>
        <taxon>Bacteria</taxon>
        <taxon>Bacillati</taxon>
        <taxon>Bacillota</taxon>
        <taxon>Bacilli</taxon>
        <taxon>Lactobacillales</taxon>
        <taxon>Carnobacteriaceae</taxon>
        <taxon>Desemzia</taxon>
    </lineage>
</organism>
<keyword evidence="1" id="KW-0805">Transcription regulation</keyword>
<keyword evidence="4" id="KW-0804">Transcription</keyword>
<dbReference type="InterPro" id="IPR029069">
    <property type="entry name" value="HotDog_dom_sf"/>
</dbReference>
<dbReference type="SUPFAM" id="SSF75138">
    <property type="entry name" value="HprK N-terminal domain-like"/>
    <property type="match status" value="1"/>
</dbReference>
<dbReference type="PANTHER" id="PTHR43080:SF2">
    <property type="entry name" value="CBS DOMAIN-CONTAINING PROTEIN"/>
    <property type="match status" value="1"/>
</dbReference>
<gene>
    <name evidence="7" type="ORF">SAMN04488506_0701</name>
</gene>
<dbReference type="InterPro" id="IPR036388">
    <property type="entry name" value="WH-like_DNA-bd_sf"/>
</dbReference>
<evidence type="ECO:0000256" key="5">
    <source>
        <dbReference type="PROSITE-ProRule" id="PRU00703"/>
    </source>
</evidence>
<dbReference type="GO" id="GO:0003677">
    <property type="term" value="F:DNA binding"/>
    <property type="evidence" value="ECO:0007669"/>
    <property type="project" value="UniProtKB-KW"/>
</dbReference>
<dbReference type="Gene3D" id="3.10.580.10">
    <property type="entry name" value="CBS-domain"/>
    <property type="match status" value="2"/>
</dbReference>
<keyword evidence="3" id="KW-0238">DNA-binding</keyword>
<evidence type="ECO:0000256" key="3">
    <source>
        <dbReference type="ARBA" id="ARBA00023125"/>
    </source>
</evidence>
<dbReference type="Gene3D" id="3.10.129.10">
    <property type="entry name" value="Hotdog Thioesterase"/>
    <property type="match status" value="1"/>
</dbReference>
<dbReference type="InterPro" id="IPR046342">
    <property type="entry name" value="CBS_dom_sf"/>
</dbReference>
<dbReference type="InterPro" id="IPR028979">
    <property type="entry name" value="Ser_kin/Pase_Hpr-like_N_sf"/>
</dbReference>
<dbReference type="Pfam" id="PF00392">
    <property type="entry name" value="GntR"/>
    <property type="match status" value="1"/>
</dbReference>
<dbReference type="InterPro" id="IPR000644">
    <property type="entry name" value="CBS_dom"/>
</dbReference>
<evidence type="ECO:0000256" key="4">
    <source>
        <dbReference type="ARBA" id="ARBA00023163"/>
    </source>
</evidence>
<dbReference type="SMART" id="SM00116">
    <property type="entry name" value="CBS"/>
    <property type="match status" value="2"/>
</dbReference>
<dbReference type="Gene3D" id="1.10.10.10">
    <property type="entry name" value="Winged helix-like DNA-binding domain superfamily/Winged helix DNA-binding domain"/>
    <property type="match status" value="1"/>
</dbReference>
<dbReference type="InterPro" id="IPR010766">
    <property type="entry name" value="DRTGG"/>
</dbReference>
<evidence type="ECO:0000259" key="6">
    <source>
        <dbReference type="PROSITE" id="PS51371"/>
    </source>
</evidence>
<dbReference type="Pfam" id="PF00571">
    <property type="entry name" value="CBS"/>
    <property type="match status" value="2"/>
</dbReference>
<keyword evidence="8" id="KW-1185">Reference proteome</keyword>
<dbReference type="Pfam" id="PF07085">
    <property type="entry name" value="DRTGG"/>
    <property type="match status" value="1"/>
</dbReference>
<evidence type="ECO:0000256" key="2">
    <source>
        <dbReference type="ARBA" id="ARBA00023122"/>
    </source>
</evidence>
<dbReference type="STRING" id="82801.SAMN04488506_0701"/>
<evidence type="ECO:0000313" key="7">
    <source>
        <dbReference type="EMBL" id="SFQ13309.1"/>
    </source>
</evidence>
<dbReference type="Gene3D" id="3.40.1390.20">
    <property type="entry name" value="HprK N-terminal domain-like"/>
    <property type="match status" value="1"/>
</dbReference>
<feature type="domain" description="CBS" evidence="6">
    <location>
        <begin position="256"/>
        <end position="314"/>
    </location>
</feature>
<dbReference type="PROSITE" id="PS51371">
    <property type="entry name" value="CBS"/>
    <property type="match status" value="2"/>
</dbReference>